<evidence type="ECO:0000313" key="1">
    <source>
        <dbReference type="EMBL" id="SDY40510.1"/>
    </source>
</evidence>
<dbReference type="GeneID" id="78124109"/>
<dbReference type="OrthoDB" id="7348910at2"/>
<sequence length="154" mass="17228">MTHLAKLTFKTVDRSTKRDPIIARRDKLVAGLKEQKLVHAAVLKKQDHRVERHKWIKDEFGEAQLIKTHRRVRPWFFEQDSGWYVQCRYGARVIAADGTNNAVFVKSLDEVAGVLDAFLNAVAAGELDTAITKVAERQPRIKPGAAKAAANANA</sequence>
<reference evidence="1 2" key="1">
    <citation type="submission" date="2016-10" db="EMBL/GenBank/DDBJ databases">
        <authorList>
            <person name="de Groot N.N."/>
        </authorList>
    </citation>
    <scope>NUCLEOTIDE SEQUENCE [LARGE SCALE GENOMIC DNA]</scope>
    <source>
        <strain evidence="1 2">DSM 24677</strain>
    </source>
</reference>
<protein>
    <submittedName>
        <fullName evidence="1">Uncharacterized protein</fullName>
    </submittedName>
</protein>
<dbReference type="RefSeq" id="WP_089889177.1">
    <property type="nucleotide sequence ID" value="NZ_FNPR01000002.1"/>
</dbReference>
<gene>
    <name evidence="1" type="ORF">SAMN05444486_10230</name>
</gene>
<dbReference type="Proteomes" id="UP000199026">
    <property type="component" value="Unassembled WGS sequence"/>
</dbReference>
<name>A0A1H3JKJ6_9RHOB</name>
<keyword evidence="2" id="KW-1185">Reference proteome</keyword>
<dbReference type="STRING" id="576131.SAMN05444486_10230"/>
<proteinExistence type="predicted"/>
<organism evidence="1 2">
    <name type="scientific">Lentibacter algarum</name>
    <dbReference type="NCBI Taxonomy" id="576131"/>
    <lineage>
        <taxon>Bacteria</taxon>
        <taxon>Pseudomonadati</taxon>
        <taxon>Pseudomonadota</taxon>
        <taxon>Alphaproteobacteria</taxon>
        <taxon>Rhodobacterales</taxon>
        <taxon>Roseobacteraceae</taxon>
        <taxon>Lentibacter</taxon>
    </lineage>
</organism>
<dbReference type="AlphaFoldDB" id="A0A1H3JKJ6"/>
<dbReference type="EMBL" id="FNPR01000002">
    <property type="protein sequence ID" value="SDY40510.1"/>
    <property type="molecule type" value="Genomic_DNA"/>
</dbReference>
<evidence type="ECO:0000313" key="2">
    <source>
        <dbReference type="Proteomes" id="UP000199026"/>
    </source>
</evidence>
<accession>A0A1H3JKJ6</accession>